<dbReference type="Gene3D" id="3.30.465.10">
    <property type="match status" value="1"/>
</dbReference>
<evidence type="ECO:0000256" key="4">
    <source>
        <dbReference type="ARBA" id="ARBA00022737"/>
    </source>
</evidence>
<protein>
    <submittedName>
        <fullName evidence="8">Magnesium and cobalt transporter</fullName>
    </submittedName>
</protein>
<evidence type="ECO:0000313" key="8">
    <source>
        <dbReference type="EMBL" id="SDB22871.1"/>
    </source>
</evidence>
<dbReference type="Gene3D" id="3.10.580.10">
    <property type="entry name" value="CBS-domain"/>
    <property type="match status" value="1"/>
</dbReference>
<sequence length="280" mass="32052">MEEGIEGKFWNMFKRIFRKGDSSNIEAIILAAKEEGEIRKEEAAIVLKVLRLGRKQVHEIMIPRTDIDCAEIEDKIEDVAEMIIAHGHTRIPVYKDNKDNIIGIVHAKDLLQFILHPNSSPRGNLESVMREPLFIPETKNVMEMLLEFQSRKNHLAIALDEYGGTSGMLTFEDVLEEIVGDIEDEYDAPRPDDIQVQDDGSYLVSGRTELVELREHLVVHLESEQVDTIGGYLSQLAGRVPRKDDAFEIQGYRFQIKDADQKKVRWIEVRLLPENSTSED</sequence>
<dbReference type="EMBL" id="FMXO01000005">
    <property type="protein sequence ID" value="SDB22871.1"/>
    <property type="molecule type" value="Genomic_DNA"/>
</dbReference>
<reference evidence="8 9" key="1">
    <citation type="submission" date="2016-10" db="EMBL/GenBank/DDBJ databases">
        <authorList>
            <person name="de Groot N.N."/>
        </authorList>
    </citation>
    <scope>NUCLEOTIDE SEQUENCE [LARGE SCALE GENOMIC DNA]</scope>
    <source>
        <strain evidence="8 9">ASO4-2</strain>
    </source>
</reference>
<keyword evidence="5 6" id="KW-0129">CBS domain</keyword>
<accession>A0A1G6BQF2</accession>
<organism evidence="8 9">
    <name type="scientific">Desulfonatronum thiosulfatophilum</name>
    <dbReference type="NCBI Taxonomy" id="617002"/>
    <lineage>
        <taxon>Bacteria</taxon>
        <taxon>Pseudomonadati</taxon>
        <taxon>Thermodesulfobacteriota</taxon>
        <taxon>Desulfovibrionia</taxon>
        <taxon>Desulfovibrionales</taxon>
        <taxon>Desulfonatronaceae</taxon>
        <taxon>Desulfonatronum</taxon>
    </lineage>
</organism>
<evidence type="ECO:0000259" key="7">
    <source>
        <dbReference type="PROSITE" id="PS51371"/>
    </source>
</evidence>
<dbReference type="SMART" id="SM00116">
    <property type="entry name" value="CBS"/>
    <property type="match status" value="1"/>
</dbReference>
<evidence type="ECO:0000256" key="6">
    <source>
        <dbReference type="PROSITE-ProRule" id="PRU00703"/>
    </source>
</evidence>
<dbReference type="Pfam" id="PF00571">
    <property type="entry name" value="CBS"/>
    <property type="match status" value="2"/>
</dbReference>
<evidence type="ECO:0000256" key="2">
    <source>
        <dbReference type="ARBA" id="ARBA00006337"/>
    </source>
</evidence>
<dbReference type="SUPFAM" id="SSF54631">
    <property type="entry name" value="CBS-domain pair"/>
    <property type="match status" value="1"/>
</dbReference>
<feature type="domain" description="CBS" evidence="7">
    <location>
        <begin position="128"/>
        <end position="185"/>
    </location>
</feature>
<dbReference type="InterPro" id="IPR000644">
    <property type="entry name" value="CBS_dom"/>
</dbReference>
<name>A0A1G6BQF2_9BACT</name>
<dbReference type="OrthoDB" id="9798188at2"/>
<feature type="domain" description="CBS" evidence="7">
    <location>
        <begin position="61"/>
        <end position="120"/>
    </location>
</feature>
<dbReference type="SMART" id="SM01091">
    <property type="entry name" value="CorC_HlyC"/>
    <property type="match status" value="1"/>
</dbReference>
<evidence type="ECO:0000313" key="9">
    <source>
        <dbReference type="Proteomes" id="UP000198771"/>
    </source>
</evidence>
<dbReference type="FunFam" id="3.10.580.10:FF:000002">
    <property type="entry name" value="Magnesium/cobalt efflux protein CorC"/>
    <property type="match status" value="1"/>
</dbReference>
<keyword evidence="4" id="KW-0677">Repeat</keyword>
<dbReference type="CDD" id="cd04590">
    <property type="entry name" value="CBS_pair_CorC_HlyC_assoc"/>
    <property type="match status" value="1"/>
</dbReference>
<evidence type="ECO:0000256" key="5">
    <source>
        <dbReference type="ARBA" id="ARBA00023122"/>
    </source>
</evidence>
<keyword evidence="3" id="KW-0472">Membrane</keyword>
<dbReference type="Pfam" id="PF03471">
    <property type="entry name" value="CorC_HlyC"/>
    <property type="match status" value="1"/>
</dbReference>
<dbReference type="GO" id="GO:0050660">
    <property type="term" value="F:flavin adenine dinucleotide binding"/>
    <property type="evidence" value="ECO:0007669"/>
    <property type="project" value="InterPro"/>
</dbReference>
<dbReference type="PANTHER" id="PTHR22777:SF32">
    <property type="entry name" value="UPF0053 INNER MEMBRANE PROTEIN YFJD"/>
    <property type="match status" value="1"/>
</dbReference>
<keyword evidence="9" id="KW-1185">Reference proteome</keyword>
<dbReference type="InterPro" id="IPR044751">
    <property type="entry name" value="Ion_transp-like_CBS"/>
</dbReference>
<proteinExistence type="inferred from homology"/>
<evidence type="ECO:0000256" key="3">
    <source>
        <dbReference type="ARBA" id="ARBA00022475"/>
    </source>
</evidence>
<comment type="subcellular location">
    <subcellularLocation>
        <location evidence="1">Cell membrane</location>
        <topology evidence="1">Multi-pass membrane protein</topology>
    </subcellularLocation>
</comment>
<dbReference type="SUPFAM" id="SSF56176">
    <property type="entry name" value="FAD-binding/transporter-associated domain-like"/>
    <property type="match status" value="1"/>
</dbReference>
<dbReference type="PANTHER" id="PTHR22777">
    <property type="entry name" value="HEMOLYSIN-RELATED"/>
    <property type="match status" value="1"/>
</dbReference>
<keyword evidence="3" id="KW-1003">Cell membrane</keyword>
<evidence type="ECO:0000256" key="1">
    <source>
        <dbReference type="ARBA" id="ARBA00004651"/>
    </source>
</evidence>
<comment type="similarity">
    <text evidence="2">Belongs to the UPF0053 family.</text>
</comment>
<dbReference type="InterPro" id="IPR016169">
    <property type="entry name" value="FAD-bd_PCMH_sub2"/>
</dbReference>
<dbReference type="InterPro" id="IPR005170">
    <property type="entry name" value="Transptr-assoc_dom"/>
</dbReference>
<dbReference type="STRING" id="617002.SAMN05660653_01117"/>
<dbReference type="InterPro" id="IPR046342">
    <property type="entry name" value="CBS_dom_sf"/>
</dbReference>
<dbReference type="AlphaFoldDB" id="A0A1G6BQF2"/>
<dbReference type="Proteomes" id="UP000198771">
    <property type="component" value="Unassembled WGS sequence"/>
</dbReference>
<dbReference type="PROSITE" id="PS51371">
    <property type="entry name" value="CBS"/>
    <property type="match status" value="2"/>
</dbReference>
<gene>
    <name evidence="8" type="ORF">SAMN05660653_01117</name>
</gene>
<dbReference type="GO" id="GO:0005886">
    <property type="term" value="C:plasma membrane"/>
    <property type="evidence" value="ECO:0007669"/>
    <property type="project" value="UniProtKB-SubCell"/>
</dbReference>
<dbReference type="InterPro" id="IPR036318">
    <property type="entry name" value="FAD-bd_PCMH-like_sf"/>
</dbReference>